<evidence type="ECO:0000256" key="2">
    <source>
        <dbReference type="ARBA" id="ARBA00022643"/>
    </source>
</evidence>
<dbReference type="EMBL" id="JBHUOX010000018">
    <property type="protein sequence ID" value="MFD3002580.1"/>
    <property type="molecule type" value="Genomic_DNA"/>
</dbReference>
<dbReference type="SUPFAM" id="SSF52218">
    <property type="entry name" value="Flavoproteins"/>
    <property type="match status" value="1"/>
</dbReference>
<name>A0ABW6BXN0_9BACT</name>
<dbReference type="Pfam" id="PF03358">
    <property type="entry name" value="FMN_red"/>
    <property type="match status" value="1"/>
</dbReference>
<evidence type="ECO:0000313" key="5">
    <source>
        <dbReference type="Proteomes" id="UP001597641"/>
    </source>
</evidence>
<evidence type="ECO:0000259" key="3">
    <source>
        <dbReference type="Pfam" id="PF03358"/>
    </source>
</evidence>
<dbReference type="InterPro" id="IPR051796">
    <property type="entry name" value="ISF_SsuE-like"/>
</dbReference>
<sequence>MRRIIIQGSSRSKGNTCKIVKILREGVRCDLLDLNLHTINHYNYEHKNKHDDFLMLMRQIVEYDLIIFITPVYWYSMSGLMKAFFDRITDCLKIEKETSRKLRGKYMAAISCGSDDKEIEGFFVPFQKSADYLGMTYVGSIHTWIERSSYPPEIVLNLISEFAANLENKILTSPRETGLL</sequence>
<dbReference type="InterPro" id="IPR029039">
    <property type="entry name" value="Flavoprotein-like_sf"/>
</dbReference>
<evidence type="ECO:0000256" key="1">
    <source>
        <dbReference type="ARBA" id="ARBA00022630"/>
    </source>
</evidence>
<comment type="caution">
    <text evidence="4">The sequence shown here is derived from an EMBL/GenBank/DDBJ whole genome shotgun (WGS) entry which is preliminary data.</text>
</comment>
<dbReference type="PANTHER" id="PTHR43278">
    <property type="entry name" value="NAD(P)H-DEPENDENT FMN-CONTAINING OXIDOREDUCTASE YWQN-RELATED"/>
    <property type="match status" value="1"/>
</dbReference>
<accession>A0ABW6BXN0</accession>
<reference evidence="5" key="1">
    <citation type="journal article" date="2019" name="Int. J. Syst. Evol. Microbiol.">
        <title>The Global Catalogue of Microorganisms (GCM) 10K type strain sequencing project: providing services to taxonomists for standard genome sequencing and annotation.</title>
        <authorList>
            <consortium name="The Broad Institute Genomics Platform"/>
            <consortium name="The Broad Institute Genome Sequencing Center for Infectious Disease"/>
            <person name="Wu L."/>
            <person name="Ma J."/>
        </authorList>
    </citation>
    <scope>NUCLEOTIDE SEQUENCE [LARGE SCALE GENOMIC DNA]</scope>
    <source>
        <strain evidence="5">KCTC 23984</strain>
    </source>
</reference>
<keyword evidence="2" id="KW-0288">FMN</keyword>
<dbReference type="PANTHER" id="PTHR43278:SF4">
    <property type="entry name" value="NAD(P)H-DEPENDENT FMN-CONTAINING OXIDOREDUCTASE YWQN-RELATED"/>
    <property type="match status" value="1"/>
</dbReference>
<dbReference type="Proteomes" id="UP001597641">
    <property type="component" value="Unassembled WGS sequence"/>
</dbReference>
<protein>
    <submittedName>
        <fullName evidence="4">Flavodoxin family protein</fullName>
    </submittedName>
</protein>
<feature type="domain" description="NADPH-dependent FMN reductase-like" evidence="3">
    <location>
        <begin position="1"/>
        <end position="140"/>
    </location>
</feature>
<keyword evidence="5" id="KW-1185">Reference proteome</keyword>
<dbReference type="Gene3D" id="3.40.50.360">
    <property type="match status" value="1"/>
</dbReference>
<keyword evidence="1" id="KW-0285">Flavoprotein</keyword>
<gene>
    <name evidence="4" type="ORF">ACFS7Z_19570</name>
</gene>
<evidence type="ECO:0000313" key="4">
    <source>
        <dbReference type="EMBL" id="MFD3002580.1"/>
    </source>
</evidence>
<proteinExistence type="predicted"/>
<dbReference type="InterPro" id="IPR005025">
    <property type="entry name" value="FMN_Rdtase-like_dom"/>
</dbReference>
<dbReference type="RefSeq" id="WP_377488241.1">
    <property type="nucleotide sequence ID" value="NZ_JBHUOX010000018.1"/>
</dbReference>
<organism evidence="4 5">
    <name type="scientific">Pontibacter toksunensis</name>
    <dbReference type="NCBI Taxonomy" id="1332631"/>
    <lineage>
        <taxon>Bacteria</taxon>
        <taxon>Pseudomonadati</taxon>
        <taxon>Bacteroidota</taxon>
        <taxon>Cytophagia</taxon>
        <taxon>Cytophagales</taxon>
        <taxon>Hymenobacteraceae</taxon>
        <taxon>Pontibacter</taxon>
    </lineage>
</organism>